<keyword evidence="1" id="KW-0808">Transferase</keyword>
<dbReference type="Gene3D" id="3.90.550.10">
    <property type="entry name" value="Spore Coat Polysaccharide Biosynthesis Protein SpsA, Chain A"/>
    <property type="match status" value="1"/>
</dbReference>
<gene>
    <name evidence="1" type="ORF">GCM10011494_32470</name>
</gene>
<dbReference type="GO" id="GO:0016740">
    <property type="term" value="F:transferase activity"/>
    <property type="evidence" value="ECO:0007669"/>
    <property type="project" value="UniProtKB-KW"/>
</dbReference>
<dbReference type="SUPFAM" id="SSF53448">
    <property type="entry name" value="Nucleotide-diphospho-sugar transferases"/>
    <property type="match status" value="1"/>
</dbReference>
<keyword evidence="2" id="KW-1185">Reference proteome</keyword>
<dbReference type="RefSeq" id="WP_188772616.1">
    <property type="nucleotide sequence ID" value="NZ_BMHK01000029.1"/>
</dbReference>
<dbReference type="InterPro" id="IPR029044">
    <property type="entry name" value="Nucleotide-diphossugar_trans"/>
</dbReference>
<sequence>MNALALAPIAEPTVAVVIASLGRPEMVGQMKMVMEAQTSRPDMLLFSVVDEADCPAGLRQNRRMRVIRGRKGLCAQRNNALDWLGDSFDIIVFYDDDFVPSKFSIERIREFFRTHPEVVGATGNVLRDGINSAGISFEQAQEILGRHEERNFSPLCIIRGLHGLYGCNMAYRASAISSTRFDERLRLYAWQEDIDFAASMGKRGRIVKTFAFAGVHQGIKVGRTPGMKLGYSQIINPSYLARKGTMRKRFAAKLMVRNFLANHVRSIRSEPWVDRLGRAKGNWIGIFDLVRGRLTPERIEAL</sequence>
<comment type="caution">
    <text evidence="1">The sequence shown here is derived from an EMBL/GenBank/DDBJ whole genome shotgun (WGS) entry which is preliminary data.</text>
</comment>
<dbReference type="Proteomes" id="UP000608154">
    <property type="component" value="Unassembled WGS sequence"/>
</dbReference>
<protein>
    <submittedName>
        <fullName evidence="1">Glycosyl transferase</fullName>
    </submittedName>
</protein>
<evidence type="ECO:0000313" key="2">
    <source>
        <dbReference type="Proteomes" id="UP000608154"/>
    </source>
</evidence>
<accession>A0A916TVG8</accession>
<dbReference type="AlphaFoldDB" id="A0A916TVG8"/>
<name>A0A916TVG8_9SPHN</name>
<proteinExistence type="predicted"/>
<organism evidence="1 2">
    <name type="scientific">Novosphingobium endophyticum</name>
    <dbReference type="NCBI Taxonomy" id="1955250"/>
    <lineage>
        <taxon>Bacteria</taxon>
        <taxon>Pseudomonadati</taxon>
        <taxon>Pseudomonadota</taxon>
        <taxon>Alphaproteobacteria</taxon>
        <taxon>Sphingomonadales</taxon>
        <taxon>Sphingomonadaceae</taxon>
        <taxon>Novosphingobium</taxon>
    </lineage>
</organism>
<reference evidence="1" key="2">
    <citation type="submission" date="2020-09" db="EMBL/GenBank/DDBJ databases">
        <authorList>
            <person name="Sun Q."/>
            <person name="Zhou Y."/>
        </authorList>
    </citation>
    <scope>NUCLEOTIDE SEQUENCE</scope>
    <source>
        <strain evidence="1">CGMCC 1.15095</strain>
    </source>
</reference>
<evidence type="ECO:0000313" key="1">
    <source>
        <dbReference type="EMBL" id="GGC11229.1"/>
    </source>
</evidence>
<dbReference type="EMBL" id="BMHK01000029">
    <property type="protein sequence ID" value="GGC11229.1"/>
    <property type="molecule type" value="Genomic_DNA"/>
</dbReference>
<reference evidence="1" key="1">
    <citation type="journal article" date="2014" name="Int. J. Syst. Evol. Microbiol.">
        <title>Complete genome sequence of Corynebacterium casei LMG S-19264T (=DSM 44701T), isolated from a smear-ripened cheese.</title>
        <authorList>
            <consortium name="US DOE Joint Genome Institute (JGI-PGF)"/>
            <person name="Walter F."/>
            <person name="Albersmeier A."/>
            <person name="Kalinowski J."/>
            <person name="Ruckert C."/>
        </authorList>
    </citation>
    <scope>NUCLEOTIDE SEQUENCE</scope>
    <source>
        <strain evidence="1">CGMCC 1.15095</strain>
    </source>
</reference>